<evidence type="ECO:0000256" key="5">
    <source>
        <dbReference type="ARBA" id="ARBA00022553"/>
    </source>
</evidence>
<dbReference type="SUPFAM" id="SSF53167">
    <property type="entry name" value="Purine and uridine phosphorylases"/>
    <property type="match status" value="1"/>
</dbReference>
<dbReference type="InterPro" id="IPR011270">
    <property type="entry name" value="Pur_Nuc_Pase_Ino/Guo-sp"/>
</dbReference>
<dbReference type="CDD" id="cd09009">
    <property type="entry name" value="PNP-EcPNPII_like"/>
    <property type="match status" value="1"/>
</dbReference>
<dbReference type="InterPro" id="IPR018099">
    <property type="entry name" value="Purine_phosphorylase-2_CS"/>
</dbReference>
<evidence type="ECO:0000256" key="4">
    <source>
        <dbReference type="ARBA" id="ARBA00011233"/>
    </source>
</evidence>
<proteinExistence type="inferred from homology"/>
<dbReference type="AlphaFoldDB" id="A0A838CPJ2"/>
<dbReference type="PIRSF" id="PIRSF000477">
    <property type="entry name" value="PurNPase"/>
    <property type="match status" value="1"/>
</dbReference>
<evidence type="ECO:0000256" key="10">
    <source>
        <dbReference type="PIRSR" id="PIRSR000477-2"/>
    </source>
</evidence>
<comment type="similarity">
    <text evidence="3 9">Belongs to the PNP/MTAP phosphorylase family.</text>
</comment>
<dbReference type="NCBIfam" id="TIGR01700">
    <property type="entry name" value="PNPH"/>
    <property type="match status" value="1"/>
</dbReference>
<dbReference type="FunFam" id="3.40.50.1580:FF:000010">
    <property type="entry name" value="Purine nucleoside phosphorylase"/>
    <property type="match status" value="1"/>
</dbReference>
<evidence type="ECO:0000256" key="9">
    <source>
        <dbReference type="PIRNR" id="PIRNR000477"/>
    </source>
</evidence>
<dbReference type="NCBIfam" id="NF006054">
    <property type="entry name" value="PRK08202.1"/>
    <property type="match status" value="1"/>
</dbReference>
<feature type="binding site" evidence="10">
    <location>
        <position position="29"/>
    </location>
    <ligand>
        <name>phosphate</name>
        <dbReference type="ChEBI" id="CHEBI:43474"/>
    </ligand>
</feature>
<gene>
    <name evidence="12" type="ORF">H0266_02715</name>
</gene>
<dbReference type="Proteomes" id="UP000571017">
    <property type="component" value="Unassembled WGS sequence"/>
</dbReference>
<comment type="caution">
    <text evidence="12">The sequence shown here is derived from an EMBL/GenBank/DDBJ whole genome shotgun (WGS) entry which is preliminary data.</text>
</comment>
<dbReference type="EC" id="2.4.2.1" evidence="9"/>
<comment type="function">
    <text evidence="1">The purine nucleoside phosphorylases catalyze the phosphorolytic breakdown of the N-glycosidic bond in the beta-(deoxy)ribonucleoside molecules, with the formation of the corresponding free purine bases and pentose-1-phosphate. Cleaves guanosine, inosine, 2'-deoxyguanosine and 2'-deoxyinosine.</text>
</comment>
<keyword evidence="13" id="KW-1185">Reference proteome</keyword>
<dbReference type="InterPro" id="IPR000845">
    <property type="entry name" value="Nucleoside_phosphorylase_d"/>
</dbReference>
<evidence type="ECO:0000256" key="2">
    <source>
        <dbReference type="ARBA" id="ARBA00005058"/>
    </source>
</evidence>
<feature type="binding site" evidence="10">
    <location>
        <position position="60"/>
    </location>
    <ligand>
        <name>phosphate</name>
        <dbReference type="ChEBI" id="CHEBI:43474"/>
    </ligand>
</feature>
<feature type="binding site" evidence="10">
    <location>
        <position position="234"/>
    </location>
    <ligand>
        <name>a purine D-ribonucleoside</name>
        <dbReference type="ChEBI" id="CHEBI:142355"/>
    </ligand>
</feature>
<evidence type="ECO:0000256" key="3">
    <source>
        <dbReference type="ARBA" id="ARBA00006751"/>
    </source>
</evidence>
<dbReference type="InterPro" id="IPR035994">
    <property type="entry name" value="Nucleoside_phosphorylase_sf"/>
</dbReference>
<evidence type="ECO:0000313" key="13">
    <source>
        <dbReference type="Proteomes" id="UP000571017"/>
    </source>
</evidence>
<organism evidence="12 13">
    <name type="scientific">Halobacillus locisalis</name>
    <dbReference type="NCBI Taxonomy" id="220753"/>
    <lineage>
        <taxon>Bacteria</taxon>
        <taxon>Bacillati</taxon>
        <taxon>Bacillota</taxon>
        <taxon>Bacilli</taxon>
        <taxon>Bacillales</taxon>
        <taxon>Bacillaceae</taxon>
        <taxon>Halobacillus</taxon>
    </lineage>
</organism>
<dbReference type="EMBL" id="JACEFG010000001">
    <property type="protein sequence ID" value="MBA2173803.1"/>
    <property type="molecule type" value="Genomic_DNA"/>
</dbReference>
<dbReference type="NCBIfam" id="TIGR01697">
    <property type="entry name" value="PNPH-PUNA-XAPA"/>
    <property type="match status" value="1"/>
</dbReference>
<feature type="binding site" evidence="10">
    <location>
        <begin position="80"/>
        <end position="82"/>
    </location>
    <ligand>
        <name>phosphate</name>
        <dbReference type="ChEBI" id="CHEBI:43474"/>
    </ligand>
</feature>
<feature type="binding site" evidence="10">
    <location>
        <position position="211"/>
    </location>
    <ligand>
        <name>phosphate</name>
        <dbReference type="ChEBI" id="CHEBI:43474"/>
    </ligand>
</feature>
<keyword evidence="7 9" id="KW-0808">Transferase</keyword>
<dbReference type="PANTHER" id="PTHR11904:SF9">
    <property type="entry name" value="PURINE NUCLEOSIDE PHOSPHORYLASE-RELATED"/>
    <property type="match status" value="1"/>
</dbReference>
<comment type="catalytic activity">
    <reaction evidence="8">
        <text>a purine 2'-deoxy-D-ribonucleoside + phosphate = a purine nucleobase + 2-deoxy-alpha-D-ribose 1-phosphate</text>
        <dbReference type="Rhea" id="RHEA:36431"/>
        <dbReference type="ChEBI" id="CHEBI:26386"/>
        <dbReference type="ChEBI" id="CHEBI:43474"/>
        <dbReference type="ChEBI" id="CHEBI:57259"/>
        <dbReference type="ChEBI" id="CHEBI:142361"/>
        <dbReference type="EC" id="2.4.2.1"/>
    </reaction>
</comment>
<sequence length="273" mass="29664">MYQLHVKEAADHIQNQLQVEPTVGLILGSGLGVLAEEIENPMTIAYGDIPHFPESTVSGHKGQLVIGELEGRQVIAMQGRFHYYEGYDMQQVTFPVLVMKELGVETLFVTNAAGGVNESFEPGNLMIITDHINNMGDSPLIGPNDDKLGARFPDMSEAYDRDLITHAKNSAERLNLKVQQGVYVGNTGPAYETGAEVRMIRTLGGDAVGMSTVPEVMVANHAGMRVLGISCISNMAAGILDQPLTHDEVIETTTQVREDFLGFVKELLKTLPA</sequence>
<dbReference type="GO" id="GO:0004731">
    <property type="term" value="F:purine-nucleoside phosphorylase activity"/>
    <property type="evidence" value="ECO:0007669"/>
    <property type="project" value="UniProtKB-EC"/>
</dbReference>
<dbReference type="PROSITE" id="PS01240">
    <property type="entry name" value="PNP_MTAP_2"/>
    <property type="match status" value="1"/>
</dbReference>
<keyword evidence="6 9" id="KW-0328">Glycosyltransferase</keyword>
<evidence type="ECO:0000256" key="6">
    <source>
        <dbReference type="ARBA" id="ARBA00022676"/>
    </source>
</evidence>
<dbReference type="Pfam" id="PF01048">
    <property type="entry name" value="PNP_UDP_1"/>
    <property type="match status" value="1"/>
</dbReference>
<evidence type="ECO:0000256" key="7">
    <source>
        <dbReference type="ARBA" id="ARBA00022679"/>
    </source>
</evidence>
<name>A0A838CPJ2_9BACI</name>
<keyword evidence="5" id="KW-0597">Phosphoprotein</keyword>
<dbReference type="Gene3D" id="3.40.50.1580">
    <property type="entry name" value="Nucleoside phosphorylase domain"/>
    <property type="match status" value="1"/>
</dbReference>
<reference evidence="12 13" key="1">
    <citation type="journal article" date="2004" name="Extremophiles">
        <title>Halobacillus locisalis sp. nov., a halophilic bacterium isolated from a marine solar saltern of the Yellow Sea in Korea.</title>
        <authorList>
            <person name="Yoon J.H."/>
            <person name="Kang K.H."/>
            <person name="Oh T.K."/>
            <person name="Park Y.H."/>
        </authorList>
    </citation>
    <scope>NUCLEOTIDE SEQUENCE [LARGE SCALE GENOMIC DNA]</scope>
    <source>
        <strain evidence="12 13">KCTC 3788</strain>
    </source>
</reference>
<evidence type="ECO:0000313" key="12">
    <source>
        <dbReference type="EMBL" id="MBA2173803.1"/>
    </source>
</evidence>
<dbReference type="PANTHER" id="PTHR11904">
    <property type="entry name" value="METHYLTHIOADENOSINE/PURINE NUCLEOSIDE PHOSPHORYLASE"/>
    <property type="match status" value="1"/>
</dbReference>
<comment type="pathway">
    <text evidence="2 9">Purine metabolism; purine nucleoside salvage.</text>
</comment>
<protein>
    <recommendedName>
        <fullName evidence="9">Purine nucleoside phosphorylase</fullName>
        <ecNumber evidence="9">2.4.2.1</ecNumber>
    </recommendedName>
    <alternativeName>
        <fullName evidence="9">Inosine-guanosine phosphorylase</fullName>
    </alternativeName>
</protein>
<comment type="subunit">
    <text evidence="4">Homotrimer.</text>
</comment>
<evidence type="ECO:0000259" key="11">
    <source>
        <dbReference type="Pfam" id="PF01048"/>
    </source>
</evidence>
<dbReference type="UniPathway" id="UPA00606"/>
<dbReference type="GO" id="GO:0009116">
    <property type="term" value="P:nucleoside metabolic process"/>
    <property type="evidence" value="ECO:0007669"/>
    <property type="project" value="InterPro"/>
</dbReference>
<accession>A0A838CPJ2</accession>
<dbReference type="InterPro" id="IPR011268">
    <property type="entry name" value="Purine_phosphorylase"/>
</dbReference>
<dbReference type="RefSeq" id="WP_181470839.1">
    <property type="nucleotide sequence ID" value="NZ_JACEFG010000001.1"/>
</dbReference>
<feature type="binding site" evidence="10">
    <location>
        <position position="192"/>
    </location>
    <ligand>
        <name>a purine D-ribonucleoside</name>
        <dbReference type="ChEBI" id="CHEBI:142355"/>
    </ligand>
</feature>
<dbReference type="GO" id="GO:0005737">
    <property type="term" value="C:cytoplasm"/>
    <property type="evidence" value="ECO:0007669"/>
    <property type="project" value="TreeGrafter"/>
</dbReference>
<feature type="domain" description="Nucleoside phosphorylase" evidence="11">
    <location>
        <begin position="22"/>
        <end position="269"/>
    </location>
</feature>
<evidence type="ECO:0000256" key="1">
    <source>
        <dbReference type="ARBA" id="ARBA00002678"/>
    </source>
</evidence>
<feature type="binding site" evidence="10">
    <location>
        <position position="112"/>
    </location>
    <ligand>
        <name>phosphate</name>
        <dbReference type="ChEBI" id="CHEBI:43474"/>
    </ligand>
</feature>
<evidence type="ECO:0000256" key="8">
    <source>
        <dbReference type="ARBA" id="ARBA00048556"/>
    </source>
</evidence>